<keyword evidence="2" id="KW-1133">Transmembrane helix</keyword>
<evidence type="ECO:0000313" key="3">
    <source>
        <dbReference type="EMBL" id="GIH21506.1"/>
    </source>
</evidence>
<dbReference type="RefSeq" id="WP_203924879.1">
    <property type="nucleotide sequence ID" value="NZ_BONZ01000135.1"/>
</dbReference>
<dbReference type="Proteomes" id="UP000642748">
    <property type="component" value="Unassembled WGS sequence"/>
</dbReference>
<accession>A0A8J3VX49</accession>
<organism evidence="3 4">
    <name type="scientific">Rugosimonospora africana</name>
    <dbReference type="NCBI Taxonomy" id="556532"/>
    <lineage>
        <taxon>Bacteria</taxon>
        <taxon>Bacillati</taxon>
        <taxon>Actinomycetota</taxon>
        <taxon>Actinomycetes</taxon>
        <taxon>Micromonosporales</taxon>
        <taxon>Micromonosporaceae</taxon>
        <taxon>Rugosimonospora</taxon>
    </lineage>
</organism>
<dbReference type="AlphaFoldDB" id="A0A8J3VX49"/>
<protein>
    <submittedName>
        <fullName evidence="3">Uncharacterized protein</fullName>
    </submittedName>
</protein>
<reference evidence="3" key="1">
    <citation type="submission" date="2021-01" db="EMBL/GenBank/DDBJ databases">
        <title>Whole genome shotgun sequence of Rugosimonospora africana NBRC 104875.</title>
        <authorList>
            <person name="Komaki H."/>
            <person name="Tamura T."/>
        </authorList>
    </citation>
    <scope>NUCLEOTIDE SEQUENCE</scope>
    <source>
        <strain evidence="3">NBRC 104875</strain>
    </source>
</reference>
<evidence type="ECO:0000256" key="1">
    <source>
        <dbReference type="SAM" id="MobiDB-lite"/>
    </source>
</evidence>
<sequence length="421" mass="45763">MRPTRVGRLRGVAARALTDLAQLVDSPAPRRRGLPHRSRRRRPDPRWQVVVRRARRASTRRTRRPGRATTVVGVVILVLSAALSGGAYLLYQHGLPTAYEHPHDWGRVHFLVPAQASACQGELNIDQTPDAATGWPRLTMTMSFTLATNPKSPPAVGIVMDIDAQPPDYFWPLPADSVTTTGDLPSADWHVIAGGYGIAGGHLWLLRVPYPGKSYTFSVKQAGSEVADHHALSITGAARNRDGRIALTLTVRPRGAFAVVRGSRATYTSPLLLGFEAIPTFHIPGFQDSIGIDRTGVGACGNDSSRQVTFTTPEALDDNRVDPLYRIDSVSPALTGDALRWSTTDATDPLSPTVSLVNRVSEAGEQRALFLSGVVAGVAAALAPVGLPLLPWRSALDSAVGWRARRRRNRRRRRATRARQH</sequence>
<proteinExistence type="predicted"/>
<gene>
    <name evidence="3" type="ORF">Raf01_96780</name>
</gene>
<feature type="compositionally biased region" description="Basic residues" evidence="1">
    <location>
        <begin position="29"/>
        <end position="43"/>
    </location>
</feature>
<evidence type="ECO:0000256" key="2">
    <source>
        <dbReference type="SAM" id="Phobius"/>
    </source>
</evidence>
<dbReference type="EMBL" id="BONZ01000135">
    <property type="protein sequence ID" value="GIH21506.1"/>
    <property type="molecule type" value="Genomic_DNA"/>
</dbReference>
<feature type="region of interest" description="Disordered" evidence="1">
    <location>
        <begin position="25"/>
        <end position="46"/>
    </location>
</feature>
<feature type="transmembrane region" description="Helical" evidence="2">
    <location>
        <begin position="68"/>
        <end position="91"/>
    </location>
</feature>
<keyword evidence="4" id="KW-1185">Reference proteome</keyword>
<evidence type="ECO:0000313" key="4">
    <source>
        <dbReference type="Proteomes" id="UP000642748"/>
    </source>
</evidence>
<comment type="caution">
    <text evidence="3">The sequence shown here is derived from an EMBL/GenBank/DDBJ whole genome shotgun (WGS) entry which is preliminary data.</text>
</comment>
<feature type="transmembrane region" description="Helical" evidence="2">
    <location>
        <begin position="368"/>
        <end position="390"/>
    </location>
</feature>
<keyword evidence="2" id="KW-0472">Membrane</keyword>
<keyword evidence="2" id="KW-0812">Transmembrane</keyword>
<name>A0A8J3VX49_9ACTN</name>